<feature type="region of interest" description="Disordered" evidence="1">
    <location>
        <begin position="1"/>
        <end position="20"/>
    </location>
</feature>
<keyword evidence="4" id="KW-1185">Reference proteome</keyword>
<keyword evidence="2" id="KW-0812">Transmembrane</keyword>
<comment type="caution">
    <text evidence="3">The sequence shown here is derived from an EMBL/GenBank/DDBJ whole genome shotgun (WGS) entry which is preliminary data.</text>
</comment>
<proteinExistence type="predicted"/>
<name>A0ABS1LLR6_9MICO</name>
<keyword evidence="2" id="KW-1133">Transmembrane helix</keyword>
<sequence>MTNADHPPERGHPAAGSGLAAALEEMSRRGAAMAPPQEEAYAKVRGRVRSRRAAKVTGAGMMSVAAVTLVAAGALYDPPHDMGYAPGVAGFPSGPEVLGLGADGEADLILGFQPPGWEGTAIACGDRLPGELLPDGPDVAGPDPSDAADTRTYGLEITDVRRNTLAVTRIPRSLSSDVLAGPVSYVWTQDDLVVSLPVDAVQEATLGVESFTRYDTPSTRSACLGHDGSGEDTSAPTAEPPELPAGTYQVRAYQSLVPAGGDADSGAVARAVEDPSSWSAAVTVRLTEDGVVLPAD</sequence>
<evidence type="ECO:0000256" key="2">
    <source>
        <dbReference type="SAM" id="Phobius"/>
    </source>
</evidence>
<feature type="transmembrane region" description="Helical" evidence="2">
    <location>
        <begin position="53"/>
        <end position="76"/>
    </location>
</feature>
<dbReference type="Proteomes" id="UP000675409">
    <property type="component" value="Unassembled WGS sequence"/>
</dbReference>
<reference evidence="3 4" key="1">
    <citation type="journal article" date="2021" name="Arch. Microbiol.">
        <title>Myceligenerans indicum sp. nov., an actinobacterium isolated from mangrove sediment of Sundarbans, India.</title>
        <authorList>
            <person name="Asha K."/>
            <person name="Bhadury P."/>
        </authorList>
    </citation>
    <scope>NUCLEOTIDE SEQUENCE [LARGE SCALE GENOMIC DNA]</scope>
    <source>
        <strain evidence="3 4">I2</strain>
    </source>
</reference>
<evidence type="ECO:0008006" key="5">
    <source>
        <dbReference type="Google" id="ProtNLM"/>
    </source>
</evidence>
<evidence type="ECO:0000313" key="4">
    <source>
        <dbReference type="Proteomes" id="UP000675409"/>
    </source>
</evidence>
<gene>
    <name evidence="3" type="ORF">HGK34_12995</name>
</gene>
<feature type="region of interest" description="Disordered" evidence="1">
    <location>
        <begin position="218"/>
        <end position="244"/>
    </location>
</feature>
<dbReference type="EMBL" id="JABBYC010000023">
    <property type="protein sequence ID" value="MBL0887181.1"/>
    <property type="molecule type" value="Genomic_DNA"/>
</dbReference>
<organism evidence="3 4">
    <name type="scientific">Myceligenerans indicum</name>
    <dbReference type="NCBI Taxonomy" id="2593663"/>
    <lineage>
        <taxon>Bacteria</taxon>
        <taxon>Bacillati</taxon>
        <taxon>Actinomycetota</taxon>
        <taxon>Actinomycetes</taxon>
        <taxon>Micrococcales</taxon>
        <taxon>Promicromonosporaceae</taxon>
        <taxon>Myceligenerans</taxon>
    </lineage>
</organism>
<evidence type="ECO:0000313" key="3">
    <source>
        <dbReference type="EMBL" id="MBL0887181.1"/>
    </source>
</evidence>
<keyword evidence="2" id="KW-0472">Membrane</keyword>
<dbReference type="RefSeq" id="WP_201847953.1">
    <property type="nucleotide sequence ID" value="NZ_JABBYC010000023.1"/>
</dbReference>
<protein>
    <recommendedName>
        <fullName evidence="5">DUF4179 domain-containing protein</fullName>
    </recommendedName>
</protein>
<feature type="compositionally biased region" description="Basic and acidic residues" evidence="1">
    <location>
        <begin position="1"/>
        <end position="12"/>
    </location>
</feature>
<evidence type="ECO:0000256" key="1">
    <source>
        <dbReference type="SAM" id="MobiDB-lite"/>
    </source>
</evidence>
<accession>A0ABS1LLR6</accession>